<feature type="domain" description="Mur ligase N-terminal catalytic" evidence="15">
    <location>
        <begin position="26"/>
        <end position="123"/>
    </location>
</feature>
<evidence type="ECO:0000256" key="4">
    <source>
        <dbReference type="ARBA" id="ARBA00022490"/>
    </source>
</evidence>
<dbReference type="Gene3D" id="3.90.190.20">
    <property type="entry name" value="Mur ligase, C-terminal domain"/>
    <property type="match status" value="1"/>
</dbReference>
<gene>
    <name evidence="14" type="primary">murC</name>
    <name evidence="18" type="ORF">SAMN04488503_1028</name>
</gene>
<dbReference type="Proteomes" id="UP000198324">
    <property type="component" value="Unassembled WGS sequence"/>
</dbReference>
<evidence type="ECO:0000256" key="5">
    <source>
        <dbReference type="ARBA" id="ARBA00022598"/>
    </source>
</evidence>
<comment type="catalytic activity">
    <reaction evidence="13 14">
        <text>UDP-N-acetyl-alpha-D-muramate + L-alanine + ATP = UDP-N-acetyl-alpha-D-muramoyl-L-alanine + ADP + phosphate + H(+)</text>
        <dbReference type="Rhea" id="RHEA:23372"/>
        <dbReference type="ChEBI" id="CHEBI:15378"/>
        <dbReference type="ChEBI" id="CHEBI:30616"/>
        <dbReference type="ChEBI" id="CHEBI:43474"/>
        <dbReference type="ChEBI" id="CHEBI:57972"/>
        <dbReference type="ChEBI" id="CHEBI:70757"/>
        <dbReference type="ChEBI" id="CHEBI:83898"/>
        <dbReference type="ChEBI" id="CHEBI:456216"/>
        <dbReference type="EC" id="6.3.2.8"/>
    </reaction>
</comment>
<evidence type="ECO:0000256" key="9">
    <source>
        <dbReference type="ARBA" id="ARBA00022960"/>
    </source>
</evidence>
<dbReference type="GO" id="GO:0009252">
    <property type="term" value="P:peptidoglycan biosynthetic process"/>
    <property type="evidence" value="ECO:0007669"/>
    <property type="project" value="UniProtKB-UniRule"/>
</dbReference>
<keyword evidence="4 14" id="KW-0963">Cytoplasm</keyword>
<keyword evidence="9 14" id="KW-0133">Cell shape</keyword>
<name>A0A238YX11_9BACT</name>
<evidence type="ECO:0000313" key="19">
    <source>
        <dbReference type="Proteomes" id="UP000198324"/>
    </source>
</evidence>
<dbReference type="UniPathway" id="UPA00219"/>
<dbReference type="EMBL" id="FZOC01000002">
    <property type="protein sequence ID" value="SNR75123.1"/>
    <property type="molecule type" value="Genomic_DNA"/>
</dbReference>
<dbReference type="Pfam" id="PF01225">
    <property type="entry name" value="Mur_ligase"/>
    <property type="match status" value="1"/>
</dbReference>
<reference evidence="18 19" key="1">
    <citation type="submission" date="2017-06" db="EMBL/GenBank/DDBJ databases">
        <authorList>
            <person name="Kim H.J."/>
            <person name="Triplett B.A."/>
        </authorList>
    </citation>
    <scope>NUCLEOTIDE SEQUENCE [LARGE SCALE GENOMIC DNA]</scope>
    <source>
        <strain evidence="18 19">DSM 13116</strain>
    </source>
</reference>
<dbReference type="NCBIfam" id="TIGR01082">
    <property type="entry name" value="murC"/>
    <property type="match status" value="1"/>
</dbReference>
<evidence type="ECO:0000259" key="15">
    <source>
        <dbReference type="Pfam" id="PF01225"/>
    </source>
</evidence>
<dbReference type="GO" id="GO:0008763">
    <property type="term" value="F:UDP-N-acetylmuramate-L-alanine ligase activity"/>
    <property type="evidence" value="ECO:0007669"/>
    <property type="project" value="UniProtKB-UniRule"/>
</dbReference>
<evidence type="ECO:0000256" key="8">
    <source>
        <dbReference type="ARBA" id="ARBA00022840"/>
    </source>
</evidence>
<proteinExistence type="inferred from homology"/>
<dbReference type="InterPro" id="IPR036615">
    <property type="entry name" value="Mur_ligase_C_dom_sf"/>
</dbReference>
<dbReference type="GO" id="GO:0005524">
    <property type="term" value="F:ATP binding"/>
    <property type="evidence" value="ECO:0007669"/>
    <property type="project" value="UniProtKB-UniRule"/>
</dbReference>
<keyword evidence="11 14" id="KW-0131">Cell cycle</keyword>
<dbReference type="Pfam" id="PF08245">
    <property type="entry name" value="Mur_ligase_M"/>
    <property type="match status" value="1"/>
</dbReference>
<dbReference type="GO" id="GO:0005737">
    <property type="term" value="C:cytoplasm"/>
    <property type="evidence" value="ECO:0007669"/>
    <property type="project" value="UniProtKB-SubCell"/>
</dbReference>
<dbReference type="PANTHER" id="PTHR43445">
    <property type="entry name" value="UDP-N-ACETYLMURAMATE--L-ALANINE LIGASE-RELATED"/>
    <property type="match status" value="1"/>
</dbReference>
<evidence type="ECO:0000259" key="16">
    <source>
        <dbReference type="Pfam" id="PF02875"/>
    </source>
</evidence>
<dbReference type="InterPro" id="IPR004101">
    <property type="entry name" value="Mur_ligase_C"/>
</dbReference>
<evidence type="ECO:0000256" key="13">
    <source>
        <dbReference type="ARBA" id="ARBA00047833"/>
    </source>
</evidence>
<dbReference type="EC" id="6.3.2.8" evidence="3 14"/>
<keyword evidence="8 14" id="KW-0067">ATP-binding</keyword>
<evidence type="ECO:0000313" key="18">
    <source>
        <dbReference type="EMBL" id="SNR75123.1"/>
    </source>
</evidence>
<protein>
    <recommendedName>
        <fullName evidence="3 14">UDP-N-acetylmuramate--L-alanine ligase</fullName>
        <ecNumber evidence="3 14">6.3.2.8</ecNumber>
    </recommendedName>
    <alternativeName>
        <fullName evidence="14">UDP-N-acetylmuramoyl-L-alanine synthetase</fullName>
    </alternativeName>
</protein>
<feature type="domain" description="Mur ligase central" evidence="17">
    <location>
        <begin position="129"/>
        <end position="307"/>
    </location>
</feature>
<keyword evidence="19" id="KW-1185">Reference proteome</keyword>
<evidence type="ECO:0000256" key="1">
    <source>
        <dbReference type="ARBA" id="ARBA00004496"/>
    </source>
</evidence>
<dbReference type="GO" id="GO:0008360">
    <property type="term" value="P:regulation of cell shape"/>
    <property type="evidence" value="ECO:0007669"/>
    <property type="project" value="UniProtKB-KW"/>
</dbReference>
<dbReference type="PANTHER" id="PTHR43445:SF3">
    <property type="entry name" value="UDP-N-ACETYLMURAMATE--L-ALANINE LIGASE"/>
    <property type="match status" value="1"/>
</dbReference>
<evidence type="ECO:0000259" key="17">
    <source>
        <dbReference type="Pfam" id="PF08245"/>
    </source>
</evidence>
<keyword evidence="5 14" id="KW-0436">Ligase</keyword>
<dbReference type="Gene3D" id="3.40.50.720">
    <property type="entry name" value="NAD(P)-binding Rossmann-like Domain"/>
    <property type="match status" value="1"/>
</dbReference>
<sequence length="476" mass="50889">MDATNEKRIPVPGRSASPAMYSRVSTVHMVGIGGAGMSGIAEVLLNMGFTVTGSDMAAGAAVHRLKKLGAQVFIGHGADNVGQADVVVKSTAIQDGNPELVRARELSVPIIPRAEMLAELMRMRTGIAVAGTHGKTTTTSLLATIFTEAGLDPTVIIGGRLNTYGSNARLGEGEFLIAEADESDGSFLCLSPIMTVVTNVDRDHLDYYKDQADIDRSFTTFMNAIPFYGVNVVCGDDPGVARLLPHIKRPCLTYGLGPKNRLRGEVTASSLRSIFSVTLDGEPWGQATLAHPGLHNVLNSLGAIGVALEAGLPKEAILQGLANFGGVGRRFERKGERAGVLVVDDYGHHPAEIKATLDTAKACYPDRRLVVAFQPHRFSRTQALFGDFCTAFSQTDLLLLTEIYPASEAPIPGVNGMSLAQGIKQVSKTKVRFFPDFAGMERQLKEILKPGDLFLTLGAGSIWKIGENWLNATEEA</sequence>
<feature type="domain" description="Mur ligase C-terminal" evidence="16">
    <location>
        <begin position="329"/>
        <end position="460"/>
    </location>
</feature>
<dbReference type="Pfam" id="PF02875">
    <property type="entry name" value="Mur_ligase_C"/>
    <property type="match status" value="1"/>
</dbReference>
<evidence type="ECO:0000256" key="14">
    <source>
        <dbReference type="HAMAP-Rule" id="MF_00046"/>
    </source>
</evidence>
<keyword evidence="12 14" id="KW-0961">Cell wall biogenesis/degradation</keyword>
<evidence type="ECO:0000256" key="6">
    <source>
        <dbReference type="ARBA" id="ARBA00022618"/>
    </source>
</evidence>
<dbReference type="InterPro" id="IPR000713">
    <property type="entry name" value="Mur_ligase_N"/>
</dbReference>
<dbReference type="SUPFAM" id="SSF53623">
    <property type="entry name" value="MurD-like peptide ligases, catalytic domain"/>
    <property type="match status" value="1"/>
</dbReference>
<dbReference type="InterPro" id="IPR005758">
    <property type="entry name" value="UDP-N-AcMur_Ala_ligase_MurC"/>
</dbReference>
<dbReference type="InterPro" id="IPR013221">
    <property type="entry name" value="Mur_ligase_cen"/>
</dbReference>
<dbReference type="HAMAP" id="MF_00046">
    <property type="entry name" value="MurC"/>
    <property type="match status" value="1"/>
</dbReference>
<accession>A0A238YX11</accession>
<keyword evidence="7 14" id="KW-0547">Nucleotide-binding</keyword>
<keyword evidence="6 14" id="KW-0132">Cell division</keyword>
<dbReference type="InterPro" id="IPR050061">
    <property type="entry name" value="MurCDEF_pg_biosynth"/>
</dbReference>
<feature type="binding site" evidence="14">
    <location>
        <begin position="131"/>
        <end position="137"/>
    </location>
    <ligand>
        <name>ATP</name>
        <dbReference type="ChEBI" id="CHEBI:30616"/>
    </ligand>
</feature>
<comment type="similarity">
    <text evidence="14">Belongs to the MurCDEF family.</text>
</comment>
<comment type="subcellular location">
    <subcellularLocation>
        <location evidence="1 14">Cytoplasm</location>
    </subcellularLocation>
</comment>
<dbReference type="InterPro" id="IPR036565">
    <property type="entry name" value="Mur-like_cat_sf"/>
</dbReference>
<keyword evidence="10 14" id="KW-0573">Peptidoglycan synthesis</keyword>
<organism evidence="18 19">
    <name type="scientific">Humidesulfovibrio mexicanus</name>
    <dbReference type="NCBI Taxonomy" id="147047"/>
    <lineage>
        <taxon>Bacteria</taxon>
        <taxon>Pseudomonadati</taxon>
        <taxon>Thermodesulfobacteriota</taxon>
        <taxon>Desulfovibrionia</taxon>
        <taxon>Desulfovibrionales</taxon>
        <taxon>Desulfovibrionaceae</taxon>
        <taxon>Humidesulfovibrio</taxon>
    </lineage>
</organism>
<dbReference type="SUPFAM" id="SSF51984">
    <property type="entry name" value="MurCD N-terminal domain"/>
    <property type="match status" value="1"/>
</dbReference>
<evidence type="ECO:0000256" key="11">
    <source>
        <dbReference type="ARBA" id="ARBA00023306"/>
    </source>
</evidence>
<dbReference type="Gene3D" id="3.40.1190.10">
    <property type="entry name" value="Mur-like, catalytic domain"/>
    <property type="match status" value="1"/>
</dbReference>
<evidence type="ECO:0000256" key="10">
    <source>
        <dbReference type="ARBA" id="ARBA00022984"/>
    </source>
</evidence>
<dbReference type="GO" id="GO:0071555">
    <property type="term" value="P:cell wall organization"/>
    <property type="evidence" value="ECO:0007669"/>
    <property type="project" value="UniProtKB-KW"/>
</dbReference>
<comment type="function">
    <text evidence="14">Cell wall formation.</text>
</comment>
<dbReference type="GO" id="GO:0051301">
    <property type="term" value="P:cell division"/>
    <property type="evidence" value="ECO:0007669"/>
    <property type="project" value="UniProtKB-KW"/>
</dbReference>
<dbReference type="SUPFAM" id="SSF53244">
    <property type="entry name" value="MurD-like peptide ligases, peptide-binding domain"/>
    <property type="match status" value="1"/>
</dbReference>
<evidence type="ECO:0000256" key="2">
    <source>
        <dbReference type="ARBA" id="ARBA00004752"/>
    </source>
</evidence>
<dbReference type="AlphaFoldDB" id="A0A238YX11"/>
<comment type="pathway">
    <text evidence="2 14">Cell wall biogenesis; peptidoglycan biosynthesis.</text>
</comment>
<evidence type="ECO:0000256" key="7">
    <source>
        <dbReference type="ARBA" id="ARBA00022741"/>
    </source>
</evidence>
<evidence type="ECO:0000256" key="12">
    <source>
        <dbReference type="ARBA" id="ARBA00023316"/>
    </source>
</evidence>
<evidence type="ECO:0000256" key="3">
    <source>
        <dbReference type="ARBA" id="ARBA00012211"/>
    </source>
</evidence>